<dbReference type="AlphaFoldDB" id="A0A5C6FNV2"/>
<dbReference type="Gene3D" id="3.90.25.10">
    <property type="entry name" value="UDP-galactose 4-epimerase, domain 1"/>
    <property type="match status" value="1"/>
</dbReference>
<dbReference type="InterPro" id="IPR036291">
    <property type="entry name" value="NAD(P)-bd_dom_sf"/>
</dbReference>
<dbReference type="CDD" id="cd05269">
    <property type="entry name" value="TMR_SDR_a"/>
    <property type="match status" value="1"/>
</dbReference>
<dbReference type="Gene3D" id="3.40.50.720">
    <property type="entry name" value="NAD(P)-binding Rossmann-like Domain"/>
    <property type="match status" value="1"/>
</dbReference>
<dbReference type="PANTHER" id="PTHR47129:SF1">
    <property type="entry name" value="NMRA-LIKE DOMAIN-CONTAINING PROTEIN"/>
    <property type="match status" value="1"/>
</dbReference>
<dbReference type="GO" id="GO:0003955">
    <property type="term" value="F:NAD(P)H dehydrogenase (quinone) activity"/>
    <property type="evidence" value="ECO:0007669"/>
    <property type="project" value="UniProtKB-EC"/>
</dbReference>
<reference evidence="2 3" key="1">
    <citation type="submission" date="2019-02" db="EMBL/GenBank/DDBJ databases">
        <title>Deep-cultivation of Planctomycetes and their phenomic and genomic characterization uncovers novel biology.</title>
        <authorList>
            <person name="Wiegand S."/>
            <person name="Jogler M."/>
            <person name="Boedeker C."/>
            <person name="Pinto D."/>
            <person name="Vollmers J."/>
            <person name="Rivas-Marin E."/>
            <person name="Kohn T."/>
            <person name="Peeters S.H."/>
            <person name="Heuer A."/>
            <person name="Rast P."/>
            <person name="Oberbeckmann S."/>
            <person name="Bunk B."/>
            <person name="Jeske O."/>
            <person name="Meyerdierks A."/>
            <person name="Storesund J.E."/>
            <person name="Kallscheuer N."/>
            <person name="Luecker S."/>
            <person name="Lage O.M."/>
            <person name="Pohl T."/>
            <person name="Merkel B.J."/>
            <person name="Hornburger P."/>
            <person name="Mueller R.-W."/>
            <person name="Bruemmer F."/>
            <person name="Labrenz M."/>
            <person name="Spormann A.M."/>
            <person name="Op Den Camp H."/>
            <person name="Overmann J."/>
            <person name="Amann R."/>
            <person name="Jetten M.S.M."/>
            <person name="Mascher T."/>
            <person name="Medema M.H."/>
            <person name="Devos D.P."/>
            <person name="Kaster A.-K."/>
            <person name="Ovreas L."/>
            <person name="Rohde M."/>
            <person name="Galperin M.Y."/>
            <person name="Jogler C."/>
        </authorList>
    </citation>
    <scope>NUCLEOTIDE SEQUENCE [LARGE SCALE GENOMIC DNA]</scope>
    <source>
        <strain evidence="2 3">V7</strain>
    </source>
</reference>
<dbReference type="EC" id="1.6.5.2" evidence="2"/>
<feature type="domain" description="NAD(P)-binding" evidence="1">
    <location>
        <begin position="51"/>
        <end position="220"/>
    </location>
</feature>
<dbReference type="OrthoDB" id="152510at2"/>
<dbReference type="Proteomes" id="UP000316476">
    <property type="component" value="Unassembled WGS sequence"/>
</dbReference>
<dbReference type="PANTHER" id="PTHR47129">
    <property type="entry name" value="QUINONE OXIDOREDUCTASE 2"/>
    <property type="match status" value="1"/>
</dbReference>
<organism evidence="2 3">
    <name type="scientific">Crateriforma conspicua</name>
    <dbReference type="NCBI Taxonomy" id="2527996"/>
    <lineage>
        <taxon>Bacteria</taxon>
        <taxon>Pseudomonadati</taxon>
        <taxon>Planctomycetota</taxon>
        <taxon>Planctomycetia</taxon>
        <taxon>Planctomycetales</taxon>
        <taxon>Planctomycetaceae</taxon>
        <taxon>Crateriforma</taxon>
    </lineage>
</organism>
<dbReference type="SUPFAM" id="SSF51735">
    <property type="entry name" value="NAD(P)-binding Rossmann-fold domains"/>
    <property type="match status" value="1"/>
</dbReference>
<sequence length="327" mass="35762">MWRKGNRATTGARMWATATADAHQRPVTQCGPHPNPRQHFTMNPKLVAITGTTGELGREVAERVARSGLPMRLLVRDCDRAPQMPNTDVREASYEDVDAFATAVSGADTVFLVSLPESEQRRALHRSAIDACRQAGVNRIVYTSFTNPSPDAVFTLARDHYDTEQALESSGIPFTALRNNLYIEMIPNLVTAGVIRGPAGDGQFAPVARTDVATVAARVIVDGFDNNQRLEVSGPERIDLHQAATLMSEITGNPVRYINETIDEAFQSRAHLDATRFELEAWISSYTSIAAGEMSNVCDTVAKLTGRPAQTPRERLTQYLSATTTSC</sequence>
<dbReference type="Pfam" id="PF13460">
    <property type="entry name" value="NAD_binding_10"/>
    <property type="match status" value="1"/>
</dbReference>
<dbReference type="EMBL" id="SJPZ01000002">
    <property type="protein sequence ID" value="TWU62063.1"/>
    <property type="molecule type" value="Genomic_DNA"/>
</dbReference>
<dbReference type="InterPro" id="IPR016040">
    <property type="entry name" value="NAD(P)-bd_dom"/>
</dbReference>
<proteinExistence type="predicted"/>
<evidence type="ECO:0000313" key="3">
    <source>
        <dbReference type="Proteomes" id="UP000316476"/>
    </source>
</evidence>
<name>A0A5C6FNV2_9PLAN</name>
<gene>
    <name evidence="2" type="primary">qorB</name>
    <name evidence="2" type="ORF">V7x_37920</name>
</gene>
<accession>A0A5C6FNV2</accession>
<dbReference type="InterPro" id="IPR052718">
    <property type="entry name" value="NmrA-type_oxidoreductase"/>
</dbReference>
<keyword evidence="2" id="KW-0560">Oxidoreductase</keyword>
<protein>
    <submittedName>
        <fullName evidence="2">Quinone oxidoreductase 2</fullName>
        <ecNumber evidence="2">1.6.5.2</ecNumber>
    </submittedName>
</protein>
<evidence type="ECO:0000313" key="2">
    <source>
        <dbReference type="EMBL" id="TWU62063.1"/>
    </source>
</evidence>
<evidence type="ECO:0000259" key="1">
    <source>
        <dbReference type="Pfam" id="PF13460"/>
    </source>
</evidence>
<comment type="caution">
    <text evidence="2">The sequence shown here is derived from an EMBL/GenBank/DDBJ whole genome shotgun (WGS) entry which is preliminary data.</text>
</comment>